<organism evidence="1 2">
    <name type="scientific">Timema podura</name>
    <name type="common">Walking stick</name>
    <dbReference type="NCBI Taxonomy" id="61482"/>
    <lineage>
        <taxon>Eukaryota</taxon>
        <taxon>Metazoa</taxon>
        <taxon>Ecdysozoa</taxon>
        <taxon>Arthropoda</taxon>
        <taxon>Hexapoda</taxon>
        <taxon>Insecta</taxon>
        <taxon>Pterygota</taxon>
        <taxon>Neoptera</taxon>
        <taxon>Polyneoptera</taxon>
        <taxon>Phasmatodea</taxon>
        <taxon>Timematodea</taxon>
        <taxon>Timematoidea</taxon>
        <taxon>Timematidae</taxon>
        <taxon>Timema</taxon>
    </lineage>
</organism>
<gene>
    <name evidence="1" type="ORF">TPAB3V08_LOCUS15769</name>
</gene>
<dbReference type="EMBL" id="CAJPIN010103976">
    <property type="protein sequence ID" value="CAG2068826.1"/>
    <property type="molecule type" value="Genomic_DNA"/>
</dbReference>
<evidence type="ECO:0000313" key="2">
    <source>
        <dbReference type="Proteomes" id="UP001153148"/>
    </source>
</evidence>
<reference evidence="1" key="1">
    <citation type="submission" date="2021-03" db="EMBL/GenBank/DDBJ databases">
        <authorList>
            <person name="Tran Van P."/>
        </authorList>
    </citation>
    <scope>NUCLEOTIDE SEQUENCE</scope>
</reference>
<feature type="non-terminal residue" evidence="1">
    <location>
        <position position="1"/>
    </location>
</feature>
<keyword evidence="2" id="KW-1185">Reference proteome</keyword>
<comment type="caution">
    <text evidence="1">The sequence shown here is derived from an EMBL/GenBank/DDBJ whole genome shotgun (WGS) entry which is preliminary data.</text>
</comment>
<protein>
    <submittedName>
        <fullName evidence="1">Uncharacterized protein</fullName>
    </submittedName>
</protein>
<accession>A0ABN7PQ43</accession>
<name>A0ABN7PQ43_TIMPD</name>
<proteinExistence type="predicted"/>
<dbReference type="Proteomes" id="UP001153148">
    <property type="component" value="Unassembled WGS sequence"/>
</dbReference>
<evidence type="ECO:0000313" key="1">
    <source>
        <dbReference type="EMBL" id="CAG2068826.1"/>
    </source>
</evidence>
<sequence length="113" mass="13116">VNQLVDVGHTVQRYVTFRPNKRALRAKKDSTLLLGRHEVGVRYLGALMHHKDIYTQIAKREVLTCKMMFIPTRDICSQGCGNGQSEGYDRSIEAVVFPPQRRGDYLRRDIIRW</sequence>